<reference evidence="3 4" key="1">
    <citation type="journal article" date="2024" name="Plant Biotechnol. J.">
        <title>Dendrobium thyrsiflorum genome and its molecular insights into genes involved in important horticultural traits.</title>
        <authorList>
            <person name="Chen B."/>
            <person name="Wang J.Y."/>
            <person name="Zheng P.J."/>
            <person name="Li K.L."/>
            <person name="Liang Y.M."/>
            <person name="Chen X.F."/>
            <person name="Zhang C."/>
            <person name="Zhao X."/>
            <person name="He X."/>
            <person name="Zhang G.Q."/>
            <person name="Liu Z.J."/>
            <person name="Xu Q."/>
        </authorList>
    </citation>
    <scope>NUCLEOTIDE SEQUENCE [LARGE SCALE GENOMIC DNA]</scope>
    <source>
        <strain evidence="3">GZMU011</strain>
    </source>
</reference>
<evidence type="ECO:0000256" key="1">
    <source>
        <dbReference type="SAM" id="MobiDB-lite"/>
    </source>
</evidence>
<keyword evidence="2" id="KW-1133">Transmembrane helix</keyword>
<feature type="transmembrane region" description="Helical" evidence="2">
    <location>
        <begin position="51"/>
        <end position="83"/>
    </location>
</feature>
<keyword evidence="2" id="KW-0472">Membrane</keyword>
<protein>
    <submittedName>
        <fullName evidence="3">Uncharacterized protein</fullName>
    </submittedName>
</protein>
<evidence type="ECO:0000313" key="4">
    <source>
        <dbReference type="Proteomes" id="UP001552299"/>
    </source>
</evidence>
<proteinExistence type="predicted"/>
<keyword evidence="2" id="KW-0812">Transmembrane</keyword>
<sequence>MELYWASLLRYLWLLLMNGHLLFSCVCWFSVSVQHPSFPVLGGFGYPAGWLFLYPLFGICVVCWGLLLGSSVPCCPVLLSCCFRELFLLDCCPEIWFGMLCLPVGLSHSLLSFRLLRLAVYHDNDCVSWKPGKSWEDLNPADWSEIFQDGIGELDGDKTVSLWAKDRRYLVSPINGVLKYHRLGKQERQNPQIPFEKASLSLTDVSLTVSEAQYYDGIKLLEAVSTYKTRVEVSHLRPVVSIFEDPHAWWRYAMLASMQQKKLWLLAHAKLESVKSKELSQQKSTLKRSWWSFGWSTSSGDSSAENNSSESQLVQEERLIKEEWKAINKLLSYQPDEGTFSPRGKDIQNMIQVLVDVSIAKAAARIISINHTEIVCGSFEQLNLTTKMYHRSIHCDVSLKCYGLSSPEGQLSQSVCSERKKNALEASFVHAPAGEDVDWRLSAAIAPCHVTQTLQPLIDSLPDFNNFLNSEFSQQHAAAFPSQQPSRHQLTRPAASKFREDGGWGRNGM</sequence>
<organism evidence="3 4">
    <name type="scientific">Dendrobium thyrsiflorum</name>
    <name type="common">Pinecone-like raceme dendrobium</name>
    <name type="synonym">Orchid</name>
    <dbReference type="NCBI Taxonomy" id="117978"/>
    <lineage>
        <taxon>Eukaryota</taxon>
        <taxon>Viridiplantae</taxon>
        <taxon>Streptophyta</taxon>
        <taxon>Embryophyta</taxon>
        <taxon>Tracheophyta</taxon>
        <taxon>Spermatophyta</taxon>
        <taxon>Magnoliopsida</taxon>
        <taxon>Liliopsida</taxon>
        <taxon>Asparagales</taxon>
        <taxon>Orchidaceae</taxon>
        <taxon>Epidendroideae</taxon>
        <taxon>Malaxideae</taxon>
        <taxon>Dendrobiinae</taxon>
        <taxon>Dendrobium</taxon>
    </lineage>
</organism>
<evidence type="ECO:0000313" key="3">
    <source>
        <dbReference type="EMBL" id="KAL0925481.1"/>
    </source>
</evidence>
<accession>A0ABD0VRX1</accession>
<evidence type="ECO:0000256" key="2">
    <source>
        <dbReference type="SAM" id="Phobius"/>
    </source>
</evidence>
<dbReference type="PANTHER" id="PTHR45523">
    <property type="entry name" value="TETRATRICOPEPTIDE REPEAT (TPR)-CONTAINING PROTEIN-RELATED"/>
    <property type="match status" value="1"/>
</dbReference>
<feature type="compositionally biased region" description="Polar residues" evidence="1">
    <location>
        <begin position="479"/>
        <end position="488"/>
    </location>
</feature>
<dbReference type="AlphaFoldDB" id="A0ABD0VRX1"/>
<name>A0ABD0VRX1_DENTH</name>
<dbReference type="Proteomes" id="UP001552299">
    <property type="component" value="Unassembled WGS sequence"/>
</dbReference>
<dbReference type="PANTHER" id="PTHR45523:SF2">
    <property type="entry name" value="OS02G0470600 PROTEIN"/>
    <property type="match status" value="1"/>
</dbReference>
<dbReference type="EMBL" id="JANQDX010000004">
    <property type="protein sequence ID" value="KAL0925481.1"/>
    <property type="molecule type" value="Genomic_DNA"/>
</dbReference>
<comment type="caution">
    <text evidence="3">The sequence shown here is derived from an EMBL/GenBank/DDBJ whole genome shotgun (WGS) entry which is preliminary data.</text>
</comment>
<feature type="region of interest" description="Disordered" evidence="1">
    <location>
        <begin position="479"/>
        <end position="509"/>
    </location>
</feature>
<feature type="transmembrane region" description="Helical" evidence="2">
    <location>
        <begin position="95"/>
        <end position="116"/>
    </location>
</feature>
<gene>
    <name evidence="3" type="ORF">M5K25_003813</name>
</gene>
<feature type="transmembrane region" description="Helical" evidence="2">
    <location>
        <begin position="12"/>
        <end position="31"/>
    </location>
</feature>
<keyword evidence="4" id="KW-1185">Reference proteome</keyword>